<name>A0ACB8VWI8_9TELE</name>
<comment type="caution">
    <text evidence="1">The sequence shown here is derived from an EMBL/GenBank/DDBJ whole genome shotgun (WGS) entry which is preliminary data.</text>
</comment>
<feature type="non-terminal residue" evidence="1">
    <location>
        <position position="1223"/>
    </location>
</feature>
<sequence length="1223" mass="135768">MAAMEAGDKHAASEVLRGLARHLNCLNEDNKATRKRALELIRKETVDKGLSSGVLQEVFSALLRPLLKCLSDPVERCRETAIATVTEFIRCVPKPEESLPYLMPCLAQRLGEKEIREPAEELRLSAVEMLTLTVEVCGRHLAPYLNDMINILQRTTVDPFPDVKRESCRCTVKLAKSLPEHFHMQAESLVKPLMQTIAHQHSRVRVSVIEATGAVIQHGTGKNVDDVLSHLAQRLFDDSPQVRKAVTAVVGDWLLNMRDRYSYFHKLIPLLLSSISDEIPEIRLLAADLWKQVGAQWEKENEEDIKDKMDFLLTPPLFYPPGVERPGLGCRELVVRNLGRLVPAIAHDVTDWLVPTRVRTSQLLSVLLLHTEDHSIQHLPPLLATLYRACTDTERDVVSNCLAAAKLLGTFVPPAVFLKLQLDHVTNPSSSSYPWAPLMVLAAVLGGCPGSLLKPHLEQIANTLAQSDVCEDYQQVMYLEQLLACVDVLLRQCESDCGSVSLQLLQVLVSVQSLSTEPELSEKALESTQSLCKVQGLDSVMELYRQHMAQLLDWLSASVNTWSSYSPQRLQLHIIVIQSGPVIGEFVNQLMPLLHHCLQPDKDPEMRMSIFTMLAKLLLDATNTLDSQGRFCDESEKFLCHVLLPNLVWHAGRTAAAVRTSVLSCLLALLHGGAIAPGQLLCLEEKLIPLVLSALDEDSQMGRLLACRSLSNILRVIGTRLHPEALNKIYPELLKRLDDSSEDVRSVSLQALGLWLSSLTKDYNPELCAPHLQFLFQQLLLHLDDPDNSVQDQVLADTDSKAELSCDDLQTILLCPRHSQRNEKNQRDPEERQLGTPGTSEEGGGGREGQTPESSLLRATAAAHQLSAHRDNSSVLTASPPSSGPIVSHVSPPGPLVMLQIGDEVVYFSAVFLLVALGTRSVTGASLLTAFLYVFMVMFRFPPVPAEQAGRVLRPAAPSGGVAVVAHRGGSYDAPENTVAAIREASRNGATGVELDLSFTADDVPVLMHDETVDRTTNGSGPVSNLKFVQLKRLDAGVRHRLKDKFSGEKVPTLQEAVEECIRHQLTIFFNVKGQPDKAAPVLHEIYKKFPVLYNSSIVTSFEPKVIYKMRQTDPNVVTALTHRPWRLSRFDDGTPRSLSTWGQMWTGVLDVLLDWAHHHILWKLCGVSAILVQKDFISLDYVQYWAERGVEVVGWTINTAVEKDFYQNLLKIGYITDSLLED</sequence>
<organism evidence="1 2">
    <name type="scientific">Scortum barcoo</name>
    <name type="common">barcoo grunter</name>
    <dbReference type="NCBI Taxonomy" id="214431"/>
    <lineage>
        <taxon>Eukaryota</taxon>
        <taxon>Metazoa</taxon>
        <taxon>Chordata</taxon>
        <taxon>Craniata</taxon>
        <taxon>Vertebrata</taxon>
        <taxon>Euteleostomi</taxon>
        <taxon>Actinopterygii</taxon>
        <taxon>Neopterygii</taxon>
        <taxon>Teleostei</taxon>
        <taxon>Neoteleostei</taxon>
        <taxon>Acanthomorphata</taxon>
        <taxon>Eupercaria</taxon>
        <taxon>Centrarchiformes</taxon>
        <taxon>Terapontoidei</taxon>
        <taxon>Terapontidae</taxon>
        <taxon>Scortum</taxon>
    </lineage>
</organism>
<keyword evidence="2" id="KW-1185">Reference proteome</keyword>
<proteinExistence type="predicted"/>
<gene>
    <name evidence="1" type="ORF">L3Q82_014186</name>
</gene>
<protein>
    <submittedName>
        <fullName evidence="1">Uncharacterized protein</fullName>
    </submittedName>
</protein>
<accession>A0ACB8VWI8</accession>
<evidence type="ECO:0000313" key="2">
    <source>
        <dbReference type="Proteomes" id="UP000831701"/>
    </source>
</evidence>
<dbReference type="EMBL" id="CM041547">
    <property type="protein sequence ID" value="KAI3359815.1"/>
    <property type="molecule type" value="Genomic_DNA"/>
</dbReference>
<reference evidence="1" key="1">
    <citation type="submission" date="2022-04" db="EMBL/GenBank/DDBJ databases">
        <title>Jade perch genome.</title>
        <authorList>
            <person name="Chao B."/>
        </authorList>
    </citation>
    <scope>NUCLEOTIDE SEQUENCE</scope>
    <source>
        <strain evidence="1">CB-2022</strain>
    </source>
</reference>
<dbReference type="Proteomes" id="UP000831701">
    <property type="component" value="Chromosome 17"/>
</dbReference>
<evidence type="ECO:0000313" key="1">
    <source>
        <dbReference type="EMBL" id="KAI3359815.1"/>
    </source>
</evidence>